<accession>A0A507ATA2</accession>
<sequence>MSPKMMYLVVAGLVPSIVFAKAVDLTPRAIVCDFSTEPVSGDTCESFASSWGLSVDDLKKLNPGVQCPGLDGSRSYCVIGTVNSDPEPTTTTRPPITTSKPSTTAPPTTSTTSPAAPSNSPTMPGVAANCDKFYKVSSGDQCDIISSKFGISTAQLKNWNSEINTGS</sequence>
<comment type="caution">
    <text evidence="7">The sequence shown here is derived from an EMBL/GenBank/DDBJ whole genome shotgun (WGS) entry which is preliminary data.</text>
</comment>
<dbReference type="SUPFAM" id="SSF54106">
    <property type="entry name" value="LysM domain"/>
    <property type="match status" value="1"/>
</dbReference>
<evidence type="ECO:0000256" key="1">
    <source>
        <dbReference type="ARBA" id="ARBA00022669"/>
    </source>
</evidence>
<dbReference type="EMBL" id="SKBQ01000080">
    <property type="protein sequence ID" value="TPX08098.1"/>
    <property type="molecule type" value="Genomic_DNA"/>
</dbReference>
<dbReference type="InParanoid" id="A0A507ATA2"/>
<dbReference type="RefSeq" id="XP_030989809.1">
    <property type="nucleotide sequence ID" value="XM_031132753.1"/>
</dbReference>
<dbReference type="InterPro" id="IPR052210">
    <property type="entry name" value="LysM1-like"/>
</dbReference>
<reference evidence="7 8" key="1">
    <citation type="submission" date="2019-06" db="EMBL/GenBank/DDBJ databases">
        <title>Draft genome sequence of the filamentous fungus Phialemoniopsis curvata isolated from diesel fuel.</title>
        <authorList>
            <person name="Varaljay V.A."/>
            <person name="Lyon W.J."/>
            <person name="Crouch A.L."/>
            <person name="Drake C.E."/>
            <person name="Hollomon J.M."/>
            <person name="Nadeau L.J."/>
            <person name="Nunn H.S."/>
            <person name="Stevenson B.S."/>
            <person name="Bojanowski C.L."/>
            <person name="Crookes-Goodson W.J."/>
        </authorList>
    </citation>
    <scope>NUCLEOTIDE SEQUENCE [LARGE SCALE GENOMIC DNA]</scope>
    <source>
        <strain evidence="7 8">D216</strain>
    </source>
</reference>
<dbReference type="Pfam" id="PF01476">
    <property type="entry name" value="LysM"/>
    <property type="match status" value="2"/>
</dbReference>
<keyword evidence="5" id="KW-0732">Signal</keyword>
<protein>
    <recommendedName>
        <fullName evidence="6">LysM domain-containing protein</fullName>
    </recommendedName>
</protein>
<dbReference type="OrthoDB" id="2281372at2759"/>
<dbReference type="GeneID" id="41977612"/>
<keyword evidence="1" id="KW-0147">Chitin-binding</keyword>
<feature type="domain" description="LysM" evidence="6">
    <location>
        <begin position="34"/>
        <end position="78"/>
    </location>
</feature>
<dbReference type="PANTHER" id="PTHR34997">
    <property type="entry name" value="AM15"/>
    <property type="match status" value="1"/>
</dbReference>
<proteinExistence type="inferred from homology"/>
<dbReference type="CDD" id="cd00118">
    <property type="entry name" value="LysM"/>
    <property type="match status" value="2"/>
</dbReference>
<dbReference type="InterPro" id="IPR018392">
    <property type="entry name" value="LysM"/>
</dbReference>
<dbReference type="Proteomes" id="UP000319257">
    <property type="component" value="Unassembled WGS sequence"/>
</dbReference>
<dbReference type="PROSITE" id="PS51782">
    <property type="entry name" value="LYSM"/>
    <property type="match status" value="2"/>
</dbReference>
<evidence type="ECO:0000256" key="2">
    <source>
        <dbReference type="ARBA" id="ARBA00023026"/>
    </source>
</evidence>
<evidence type="ECO:0000313" key="8">
    <source>
        <dbReference type="Proteomes" id="UP000319257"/>
    </source>
</evidence>
<feature type="compositionally biased region" description="Low complexity" evidence="4">
    <location>
        <begin position="84"/>
        <end position="122"/>
    </location>
</feature>
<dbReference type="GO" id="GO:0008061">
    <property type="term" value="F:chitin binding"/>
    <property type="evidence" value="ECO:0007669"/>
    <property type="project" value="UniProtKB-KW"/>
</dbReference>
<feature type="signal peptide" evidence="5">
    <location>
        <begin position="1"/>
        <end position="20"/>
    </location>
</feature>
<evidence type="ECO:0000313" key="7">
    <source>
        <dbReference type="EMBL" id="TPX08098.1"/>
    </source>
</evidence>
<dbReference type="PANTHER" id="PTHR34997:SF1">
    <property type="entry name" value="PEPTIDOGLYCAN-BINDING LYSIN DOMAIN"/>
    <property type="match status" value="1"/>
</dbReference>
<dbReference type="InterPro" id="IPR036779">
    <property type="entry name" value="LysM_dom_sf"/>
</dbReference>
<evidence type="ECO:0000256" key="4">
    <source>
        <dbReference type="SAM" id="MobiDB-lite"/>
    </source>
</evidence>
<gene>
    <name evidence="7" type="ORF">E0L32_010165</name>
</gene>
<keyword evidence="2" id="KW-0843">Virulence</keyword>
<feature type="region of interest" description="Disordered" evidence="4">
    <location>
        <begin position="81"/>
        <end position="122"/>
    </location>
</feature>
<keyword evidence="8" id="KW-1185">Reference proteome</keyword>
<evidence type="ECO:0000256" key="3">
    <source>
        <dbReference type="ARBA" id="ARBA00044955"/>
    </source>
</evidence>
<evidence type="ECO:0000259" key="6">
    <source>
        <dbReference type="PROSITE" id="PS51782"/>
    </source>
</evidence>
<organism evidence="7 8">
    <name type="scientific">Thyridium curvatum</name>
    <dbReference type="NCBI Taxonomy" id="1093900"/>
    <lineage>
        <taxon>Eukaryota</taxon>
        <taxon>Fungi</taxon>
        <taxon>Dikarya</taxon>
        <taxon>Ascomycota</taxon>
        <taxon>Pezizomycotina</taxon>
        <taxon>Sordariomycetes</taxon>
        <taxon>Sordariomycetidae</taxon>
        <taxon>Thyridiales</taxon>
        <taxon>Thyridiaceae</taxon>
        <taxon>Thyridium</taxon>
    </lineage>
</organism>
<dbReference type="Gene3D" id="3.10.350.10">
    <property type="entry name" value="LysM domain"/>
    <property type="match status" value="2"/>
</dbReference>
<feature type="chain" id="PRO_5021310887" description="LysM domain-containing protein" evidence="5">
    <location>
        <begin position="21"/>
        <end position="167"/>
    </location>
</feature>
<comment type="similarity">
    <text evidence="3">Belongs to the secreted LysM effector family.</text>
</comment>
<feature type="domain" description="LysM" evidence="6">
    <location>
        <begin position="132"/>
        <end position="167"/>
    </location>
</feature>
<evidence type="ECO:0000256" key="5">
    <source>
        <dbReference type="SAM" id="SignalP"/>
    </source>
</evidence>
<dbReference type="STRING" id="1093900.A0A507ATA2"/>
<dbReference type="AlphaFoldDB" id="A0A507ATA2"/>
<name>A0A507ATA2_9PEZI</name>